<evidence type="ECO:0000256" key="1">
    <source>
        <dbReference type="SAM" id="MobiDB-lite"/>
    </source>
</evidence>
<reference evidence="2 3" key="1">
    <citation type="journal article" date="2019" name="Nat. Microbiol.">
        <title>Mediterranean grassland soil C-N compound turnover is dependent on rainfall and depth, and is mediated by genomically divergent microorganisms.</title>
        <authorList>
            <person name="Diamond S."/>
            <person name="Andeer P.F."/>
            <person name="Li Z."/>
            <person name="Crits-Christoph A."/>
            <person name="Burstein D."/>
            <person name="Anantharaman K."/>
            <person name="Lane K.R."/>
            <person name="Thomas B.C."/>
            <person name="Pan C."/>
            <person name="Northen T.R."/>
            <person name="Banfield J.F."/>
        </authorList>
    </citation>
    <scope>NUCLEOTIDE SEQUENCE [LARGE SCALE GENOMIC DNA]</scope>
    <source>
        <strain evidence="2">WS_4</strain>
    </source>
</reference>
<dbReference type="Proteomes" id="UP000319829">
    <property type="component" value="Unassembled WGS sequence"/>
</dbReference>
<evidence type="ECO:0000313" key="3">
    <source>
        <dbReference type="Proteomes" id="UP000319829"/>
    </source>
</evidence>
<sequence>MDDLAPRRAAARPDALSHHRGQEKLMPLGEAIERFVHPGAAIVLGTCLEQMIPFAATHEIIRRRIGDLSLIGPVSDICFDQLIGAGLARRVMGAWVGNVMMGSAYCFRRAVERGEPRRIDVVEFSNFTLALALHAAAIGAPFIPTRSALGTDLVARNPYLEPIASPLGGEPILAVRPLHPDTAIVHVQRADAHGNGIMWGSLGITPDAVRAARAVIVTAEEIVAPEQIRRDPNRVVIPGLVVSAVCEARWGAHPSPVQGYYRRDHEAYSEYHRVTKTADGYGRWRADWVEGVEGLGGYLRRLGNERVASLIPIDHHFPEPVDYGY</sequence>
<dbReference type="SUPFAM" id="SSF100950">
    <property type="entry name" value="NagB/RpiA/CoA transferase-like"/>
    <property type="match status" value="1"/>
</dbReference>
<evidence type="ECO:0000313" key="2">
    <source>
        <dbReference type="EMBL" id="TMQ52791.1"/>
    </source>
</evidence>
<dbReference type="Gene3D" id="3.30.30.40">
    <property type="match status" value="1"/>
</dbReference>
<accession>A0A538SN35</accession>
<feature type="region of interest" description="Disordered" evidence="1">
    <location>
        <begin position="1"/>
        <end position="20"/>
    </location>
</feature>
<dbReference type="PANTHER" id="PTHR43293">
    <property type="entry name" value="ACETATE COA-TRANSFERASE YDIF"/>
    <property type="match status" value="1"/>
</dbReference>
<dbReference type="Pfam" id="PF01144">
    <property type="entry name" value="CoA_trans"/>
    <property type="match status" value="1"/>
</dbReference>
<gene>
    <name evidence="2" type="ORF">E6K74_11365</name>
</gene>
<keyword evidence="2" id="KW-0808">Transferase</keyword>
<dbReference type="SMART" id="SM00882">
    <property type="entry name" value="CoA_trans"/>
    <property type="match status" value="1"/>
</dbReference>
<name>A0A538SN35_UNCEI</name>
<dbReference type="GO" id="GO:0008410">
    <property type="term" value="F:CoA-transferase activity"/>
    <property type="evidence" value="ECO:0007669"/>
    <property type="project" value="InterPro"/>
</dbReference>
<comment type="caution">
    <text evidence="2">The sequence shown here is derived from an EMBL/GenBank/DDBJ whole genome shotgun (WGS) entry which is preliminary data.</text>
</comment>
<dbReference type="InterPro" id="IPR037171">
    <property type="entry name" value="NagB/RpiA_transferase-like"/>
</dbReference>
<dbReference type="Gene3D" id="3.40.1080.10">
    <property type="entry name" value="Glutaconate Coenzyme A-transferase"/>
    <property type="match status" value="1"/>
</dbReference>
<organism evidence="2 3">
    <name type="scientific">Eiseniibacteriota bacterium</name>
    <dbReference type="NCBI Taxonomy" id="2212470"/>
    <lineage>
        <taxon>Bacteria</taxon>
        <taxon>Candidatus Eiseniibacteriota</taxon>
    </lineage>
</organism>
<protein>
    <submittedName>
        <fullName evidence="2">CoA transferase subunit A</fullName>
    </submittedName>
</protein>
<dbReference type="PANTHER" id="PTHR43293:SF3">
    <property type="entry name" value="CHOLESTEROL RING-CLEAVING HYDROLASE IPDB SUBUNIT"/>
    <property type="match status" value="1"/>
</dbReference>
<proteinExistence type="predicted"/>
<dbReference type="InterPro" id="IPR004165">
    <property type="entry name" value="CoA_trans_fam_I"/>
</dbReference>
<dbReference type="AlphaFoldDB" id="A0A538SN35"/>
<dbReference type="EMBL" id="VBOU01000094">
    <property type="protein sequence ID" value="TMQ52791.1"/>
    <property type="molecule type" value="Genomic_DNA"/>
</dbReference>